<evidence type="ECO:0000313" key="1">
    <source>
        <dbReference type="EMBL" id="SJM31737.1"/>
    </source>
</evidence>
<protein>
    <submittedName>
        <fullName evidence="1">Uncharacterized protein</fullName>
    </submittedName>
</protein>
<organism evidence="1 2">
    <name type="scientific">Mesorhizobium delmotii</name>
    <dbReference type="NCBI Taxonomy" id="1631247"/>
    <lineage>
        <taxon>Bacteria</taxon>
        <taxon>Pseudomonadati</taxon>
        <taxon>Pseudomonadota</taxon>
        <taxon>Alphaproteobacteria</taxon>
        <taxon>Hyphomicrobiales</taxon>
        <taxon>Phyllobacteriaceae</taxon>
        <taxon>Mesorhizobium</taxon>
    </lineage>
</organism>
<accession>A0A2P9AKQ8</accession>
<dbReference type="Proteomes" id="UP000245698">
    <property type="component" value="Unassembled WGS sequence"/>
</dbReference>
<name>A0A2P9AKQ8_9HYPH</name>
<evidence type="ECO:0000313" key="2">
    <source>
        <dbReference type="Proteomes" id="UP000245698"/>
    </source>
</evidence>
<proteinExistence type="predicted"/>
<dbReference type="AlphaFoldDB" id="A0A2P9AKQ8"/>
<dbReference type="EMBL" id="FUIG01000026">
    <property type="protein sequence ID" value="SJM31737.1"/>
    <property type="molecule type" value="Genomic_DNA"/>
</dbReference>
<sequence>MARHNFELHFAYVIAGLVNSPDTMHGAAFAASVSYHVFLRVAVRDRFGTAEPLSRAVTRDT</sequence>
<reference evidence="2" key="1">
    <citation type="submission" date="2016-12" db="EMBL/GenBank/DDBJ databases">
        <authorList>
            <person name="Brunel B."/>
        </authorList>
    </citation>
    <scope>NUCLEOTIDE SEQUENCE [LARGE SCALE GENOMIC DNA]</scope>
</reference>
<gene>
    <name evidence="1" type="ORF">BQ8482_20352</name>
</gene>
<keyword evidence="2" id="KW-1185">Reference proteome</keyword>